<feature type="chain" id="PRO_5035308850" evidence="1">
    <location>
        <begin position="27"/>
        <end position="268"/>
    </location>
</feature>
<accession>A0A8J2UI58</accession>
<evidence type="ECO:0000256" key="1">
    <source>
        <dbReference type="SAM" id="SignalP"/>
    </source>
</evidence>
<evidence type="ECO:0000313" key="2">
    <source>
        <dbReference type="EMBL" id="GGB19367.1"/>
    </source>
</evidence>
<sequence>MNLTKKCRGLLLLQAMVLICASSSFLPVPGRAQKVVGWELDKMPADLEKDLALRALPPHLRAAATVYLLDPAKGYYVAQQGSNGFVCFIARTNWEWEEFRKDVFAPMAYDPEGARTIFPIYRDVAAMRASGKLTPLQIKDSVIRRVRKGYYVAPAKGGVSYMLAPIMRVYTGKPGDKNVMTMQMPHYMFYAPYVTDSDVGTDPNSPAGPWLVNSGNTVLGERKGPEGYFIVPANEAVTAKIEADGKSLLKRLADYSPYFKLDAGGMHH</sequence>
<dbReference type="Proteomes" id="UP000607559">
    <property type="component" value="Unassembled WGS sequence"/>
</dbReference>
<protein>
    <submittedName>
        <fullName evidence="2">Uncharacterized protein</fullName>
    </submittedName>
</protein>
<reference evidence="2" key="1">
    <citation type="journal article" date="2014" name="Int. J. Syst. Evol. Microbiol.">
        <title>Complete genome sequence of Corynebacterium casei LMG S-19264T (=DSM 44701T), isolated from a smear-ripened cheese.</title>
        <authorList>
            <consortium name="US DOE Joint Genome Institute (JGI-PGF)"/>
            <person name="Walter F."/>
            <person name="Albersmeier A."/>
            <person name="Kalinowski J."/>
            <person name="Ruckert C."/>
        </authorList>
    </citation>
    <scope>NUCLEOTIDE SEQUENCE</scope>
    <source>
        <strain evidence="2">CGMCC 1.15448</strain>
    </source>
</reference>
<keyword evidence="1" id="KW-0732">Signal</keyword>
<proteinExistence type="predicted"/>
<evidence type="ECO:0000313" key="3">
    <source>
        <dbReference type="Proteomes" id="UP000607559"/>
    </source>
</evidence>
<keyword evidence="3" id="KW-1185">Reference proteome</keyword>
<organism evidence="2 3">
    <name type="scientific">Puia dinghuensis</name>
    <dbReference type="NCBI Taxonomy" id="1792502"/>
    <lineage>
        <taxon>Bacteria</taxon>
        <taxon>Pseudomonadati</taxon>
        <taxon>Bacteroidota</taxon>
        <taxon>Chitinophagia</taxon>
        <taxon>Chitinophagales</taxon>
        <taxon>Chitinophagaceae</taxon>
        <taxon>Puia</taxon>
    </lineage>
</organism>
<dbReference type="AlphaFoldDB" id="A0A8J2UI58"/>
<comment type="caution">
    <text evidence="2">The sequence shown here is derived from an EMBL/GenBank/DDBJ whole genome shotgun (WGS) entry which is preliminary data.</text>
</comment>
<feature type="signal peptide" evidence="1">
    <location>
        <begin position="1"/>
        <end position="26"/>
    </location>
</feature>
<gene>
    <name evidence="2" type="ORF">GCM10011511_48840</name>
</gene>
<reference evidence="2" key="2">
    <citation type="submission" date="2020-09" db="EMBL/GenBank/DDBJ databases">
        <authorList>
            <person name="Sun Q."/>
            <person name="Zhou Y."/>
        </authorList>
    </citation>
    <scope>NUCLEOTIDE SEQUENCE</scope>
    <source>
        <strain evidence="2">CGMCC 1.15448</strain>
    </source>
</reference>
<dbReference type="EMBL" id="BMJC01000005">
    <property type="protein sequence ID" value="GGB19367.1"/>
    <property type="molecule type" value="Genomic_DNA"/>
</dbReference>
<name>A0A8J2UI58_9BACT</name>